<keyword evidence="5 9" id="KW-0560">Oxidoreductase</keyword>
<dbReference type="GO" id="GO:0004497">
    <property type="term" value="F:monooxygenase activity"/>
    <property type="evidence" value="ECO:0007669"/>
    <property type="project" value="UniProtKB-KW"/>
</dbReference>
<dbReference type="GO" id="GO:0020037">
    <property type="term" value="F:heme binding"/>
    <property type="evidence" value="ECO:0007669"/>
    <property type="project" value="InterPro"/>
</dbReference>
<dbReference type="GO" id="GO:0071375">
    <property type="term" value="P:cellular response to peptide hormone stimulus"/>
    <property type="evidence" value="ECO:0007669"/>
    <property type="project" value="TreeGrafter"/>
</dbReference>
<dbReference type="PANTHER" id="PTHR24279">
    <property type="entry name" value="CYTOCHROME P450"/>
    <property type="match status" value="1"/>
</dbReference>
<comment type="cofactor">
    <cofactor evidence="1 8">
        <name>heme</name>
        <dbReference type="ChEBI" id="CHEBI:30413"/>
    </cofactor>
</comment>
<keyword evidence="3 8" id="KW-0349">Heme</keyword>
<dbReference type="GO" id="GO:0006700">
    <property type="term" value="P:C21-steroid hormone biosynthetic process"/>
    <property type="evidence" value="ECO:0007669"/>
    <property type="project" value="TreeGrafter"/>
</dbReference>
<dbReference type="InterPro" id="IPR002401">
    <property type="entry name" value="Cyt_P450_E_grp-I"/>
</dbReference>
<dbReference type="InParanoid" id="A0A674DDE0"/>
<evidence type="ECO:0000256" key="9">
    <source>
        <dbReference type="RuleBase" id="RU000461"/>
    </source>
</evidence>
<dbReference type="GeneTree" id="ENSGT00950000182905"/>
<keyword evidence="6 8" id="KW-0408">Iron</keyword>
<evidence type="ECO:0000256" key="7">
    <source>
        <dbReference type="ARBA" id="ARBA00023033"/>
    </source>
</evidence>
<evidence type="ECO:0000256" key="2">
    <source>
        <dbReference type="ARBA" id="ARBA00010617"/>
    </source>
</evidence>
<dbReference type="GO" id="GO:0006704">
    <property type="term" value="P:glucocorticoid biosynthetic process"/>
    <property type="evidence" value="ECO:0007669"/>
    <property type="project" value="TreeGrafter"/>
</dbReference>
<evidence type="ECO:0000256" key="3">
    <source>
        <dbReference type="ARBA" id="ARBA00022617"/>
    </source>
</evidence>
<dbReference type="PANTHER" id="PTHR24279:SF122">
    <property type="entry name" value="CYTOCHROME P450 FAMILY 27 SUBFAMILY C MEMBER 1"/>
    <property type="match status" value="1"/>
</dbReference>
<organism evidence="10 11">
    <name type="scientific">Salmo trutta</name>
    <name type="common">Brown trout</name>
    <dbReference type="NCBI Taxonomy" id="8032"/>
    <lineage>
        <taxon>Eukaryota</taxon>
        <taxon>Metazoa</taxon>
        <taxon>Chordata</taxon>
        <taxon>Craniata</taxon>
        <taxon>Vertebrata</taxon>
        <taxon>Euteleostomi</taxon>
        <taxon>Actinopterygii</taxon>
        <taxon>Neopterygii</taxon>
        <taxon>Teleostei</taxon>
        <taxon>Protacanthopterygii</taxon>
        <taxon>Salmoniformes</taxon>
        <taxon>Salmonidae</taxon>
        <taxon>Salmoninae</taxon>
        <taxon>Salmo</taxon>
    </lineage>
</organism>
<dbReference type="Proteomes" id="UP000472277">
    <property type="component" value="Unassembled WGS sequence"/>
</dbReference>
<dbReference type="InterPro" id="IPR036396">
    <property type="entry name" value="Cyt_P450_sf"/>
</dbReference>
<evidence type="ECO:0000256" key="6">
    <source>
        <dbReference type="ARBA" id="ARBA00023004"/>
    </source>
</evidence>
<dbReference type="GO" id="GO:0016705">
    <property type="term" value="F:oxidoreductase activity, acting on paired donors, with incorporation or reduction of molecular oxygen"/>
    <property type="evidence" value="ECO:0007669"/>
    <property type="project" value="InterPro"/>
</dbReference>
<dbReference type="SUPFAM" id="SSF48264">
    <property type="entry name" value="Cytochrome P450"/>
    <property type="match status" value="1"/>
</dbReference>
<dbReference type="Pfam" id="PF00067">
    <property type="entry name" value="p450"/>
    <property type="match status" value="1"/>
</dbReference>
<gene>
    <name evidence="10" type="primary">LOC115184088</name>
</gene>
<dbReference type="Gene3D" id="1.10.630.10">
    <property type="entry name" value="Cytochrome P450"/>
    <property type="match status" value="1"/>
</dbReference>
<dbReference type="AlphaFoldDB" id="A0A674DDE0"/>
<dbReference type="GO" id="GO:0005743">
    <property type="term" value="C:mitochondrial inner membrane"/>
    <property type="evidence" value="ECO:0007669"/>
    <property type="project" value="TreeGrafter"/>
</dbReference>
<protein>
    <submittedName>
        <fullName evidence="10">Cytochrome P450 27C1-like</fullName>
    </submittedName>
</protein>
<reference evidence="10" key="1">
    <citation type="submission" date="2025-08" db="UniProtKB">
        <authorList>
            <consortium name="Ensembl"/>
        </authorList>
    </citation>
    <scope>IDENTIFICATION</scope>
</reference>
<comment type="similarity">
    <text evidence="2 9">Belongs to the cytochrome P450 family.</text>
</comment>
<name>A0A674DDE0_SALTR</name>
<keyword evidence="4 8" id="KW-0479">Metal-binding</keyword>
<evidence type="ECO:0000313" key="10">
    <source>
        <dbReference type="Ensembl" id="ENSSTUP00000094012.1"/>
    </source>
</evidence>
<feature type="binding site" description="axial binding residue" evidence="8">
    <location>
        <position position="270"/>
    </location>
    <ligand>
        <name>heme</name>
        <dbReference type="ChEBI" id="CHEBI:30413"/>
    </ligand>
    <ligandPart>
        <name>Fe</name>
        <dbReference type="ChEBI" id="CHEBI:18248"/>
    </ligandPart>
</feature>
<reference evidence="10" key="2">
    <citation type="submission" date="2025-09" db="UniProtKB">
        <authorList>
            <consortium name="Ensembl"/>
        </authorList>
    </citation>
    <scope>IDENTIFICATION</scope>
</reference>
<dbReference type="GO" id="GO:0005506">
    <property type="term" value="F:iron ion binding"/>
    <property type="evidence" value="ECO:0007669"/>
    <property type="project" value="InterPro"/>
</dbReference>
<keyword evidence="11" id="KW-1185">Reference proteome</keyword>
<dbReference type="GO" id="GO:0008203">
    <property type="term" value="P:cholesterol metabolic process"/>
    <property type="evidence" value="ECO:0007669"/>
    <property type="project" value="TreeGrafter"/>
</dbReference>
<dbReference type="PRINTS" id="PR00463">
    <property type="entry name" value="EP450I"/>
</dbReference>
<dbReference type="InterPro" id="IPR017972">
    <property type="entry name" value="Cyt_P450_CS"/>
</dbReference>
<dbReference type="GO" id="GO:0034650">
    <property type="term" value="P:cortisol metabolic process"/>
    <property type="evidence" value="ECO:0007669"/>
    <property type="project" value="TreeGrafter"/>
</dbReference>
<evidence type="ECO:0000256" key="5">
    <source>
        <dbReference type="ARBA" id="ARBA00023002"/>
    </source>
</evidence>
<dbReference type="InterPro" id="IPR050479">
    <property type="entry name" value="CYP11_CYP27_families"/>
</dbReference>
<sequence>SVILPVERSKVRLLAPNRKCLERVSCPLFPVLLLLRPRLSSYPPCFLSSCSSSDPDCLHILPVSCPPPQTVSLHILPVSCPPAPLQTQTVFISFLFPVLLLRPSLFISFLFPVLLLLRPRLSSYPSCFLSSCSSSDPDSLLSSLFPVLLLRPRLSFILPVSCPPPPQTQTLFYPPCFLSSCSSSDRLSSYPSCFLSSCSSSDPDSLHILPVSCPPPPQTQLALCHYSTSMDEENFPGAEDFRPDRWIRKEATDRVDNFGSIPFGYGIRSCIGRRIAELEMHLALTRLIQRFQIGLCPVTEEIKAKTHGLLCPATSINLQFADRQP</sequence>
<dbReference type="PROSITE" id="PS00086">
    <property type="entry name" value="CYTOCHROME_P450"/>
    <property type="match status" value="1"/>
</dbReference>
<proteinExistence type="inferred from homology"/>
<dbReference type="InterPro" id="IPR001128">
    <property type="entry name" value="Cyt_P450"/>
</dbReference>
<evidence type="ECO:0000256" key="1">
    <source>
        <dbReference type="ARBA" id="ARBA00001971"/>
    </source>
</evidence>
<keyword evidence="7 9" id="KW-0503">Monooxygenase</keyword>
<accession>A0A674DDE0</accession>
<dbReference type="Ensembl" id="ENSSTUT00000100628.1">
    <property type="protein sequence ID" value="ENSSTUP00000094012.1"/>
    <property type="gene ID" value="ENSSTUG00000041911.1"/>
</dbReference>
<evidence type="ECO:0000313" key="11">
    <source>
        <dbReference type="Proteomes" id="UP000472277"/>
    </source>
</evidence>
<evidence type="ECO:0000256" key="8">
    <source>
        <dbReference type="PIRSR" id="PIRSR602401-1"/>
    </source>
</evidence>
<evidence type="ECO:0000256" key="4">
    <source>
        <dbReference type="ARBA" id="ARBA00022723"/>
    </source>
</evidence>